<evidence type="ECO:0000256" key="2">
    <source>
        <dbReference type="SAM" id="Phobius"/>
    </source>
</evidence>
<keyword evidence="2" id="KW-0812">Transmembrane</keyword>
<dbReference type="EMBL" id="JAUSSU010000002">
    <property type="protein sequence ID" value="MDQ0111382.1"/>
    <property type="molecule type" value="Genomic_DNA"/>
</dbReference>
<reference evidence="3 4" key="1">
    <citation type="submission" date="2023-07" db="EMBL/GenBank/DDBJ databases">
        <title>Sorghum-associated microbial communities from plants grown in Nebraska, USA.</title>
        <authorList>
            <person name="Schachtman D."/>
        </authorList>
    </citation>
    <scope>NUCLEOTIDE SEQUENCE [LARGE SCALE GENOMIC DNA]</scope>
    <source>
        <strain evidence="3 4">CC482</strain>
    </source>
</reference>
<proteinExistence type="predicted"/>
<dbReference type="Proteomes" id="UP001229346">
    <property type="component" value="Unassembled WGS sequence"/>
</dbReference>
<feature type="transmembrane region" description="Helical" evidence="2">
    <location>
        <begin position="71"/>
        <end position="88"/>
    </location>
</feature>
<evidence type="ECO:0000256" key="1">
    <source>
        <dbReference type="SAM" id="MobiDB-lite"/>
    </source>
</evidence>
<name>A0ABT9TVI6_PAEHA</name>
<feature type="region of interest" description="Disordered" evidence="1">
    <location>
        <begin position="1"/>
        <end position="21"/>
    </location>
</feature>
<sequence>MSRSWERKVRKNMSQVNKQRKKHGEGSIVLNGDKAVKIVGRNYIAPILLLLFIALYVILIQSQKDYQVDTMFYVTIACYVVLAGLFFLRRPYIQIGKDYVQTRRMMGDKRLSASSIKCISVQPGYVVIEPQKGGNWVFSRLINRYPTDEINEKLKDFAQANGISFQQK</sequence>
<feature type="transmembrane region" description="Helical" evidence="2">
    <location>
        <begin position="43"/>
        <end position="59"/>
    </location>
</feature>
<keyword evidence="2" id="KW-1133">Transmembrane helix</keyword>
<evidence type="ECO:0000313" key="3">
    <source>
        <dbReference type="EMBL" id="MDQ0111382.1"/>
    </source>
</evidence>
<gene>
    <name evidence="3" type="ORF">J2T15_000815</name>
</gene>
<protein>
    <recommendedName>
        <fullName evidence="5">Methyltransferase</fullName>
    </recommendedName>
</protein>
<keyword evidence="4" id="KW-1185">Reference proteome</keyword>
<dbReference type="RefSeq" id="WP_307201317.1">
    <property type="nucleotide sequence ID" value="NZ_JAUSST010000001.1"/>
</dbReference>
<evidence type="ECO:0000313" key="4">
    <source>
        <dbReference type="Proteomes" id="UP001229346"/>
    </source>
</evidence>
<organism evidence="3 4">
    <name type="scientific">Paenibacillus harenae</name>
    <dbReference type="NCBI Taxonomy" id="306543"/>
    <lineage>
        <taxon>Bacteria</taxon>
        <taxon>Bacillati</taxon>
        <taxon>Bacillota</taxon>
        <taxon>Bacilli</taxon>
        <taxon>Bacillales</taxon>
        <taxon>Paenibacillaceae</taxon>
        <taxon>Paenibacillus</taxon>
    </lineage>
</organism>
<evidence type="ECO:0008006" key="5">
    <source>
        <dbReference type="Google" id="ProtNLM"/>
    </source>
</evidence>
<keyword evidence="2" id="KW-0472">Membrane</keyword>
<comment type="caution">
    <text evidence="3">The sequence shown here is derived from an EMBL/GenBank/DDBJ whole genome shotgun (WGS) entry which is preliminary data.</text>
</comment>
<accession>A0ABT9TVI6</accession>